<evidence type="ECO:0000313" key="5">
    <source>
        <dbReference type="Proteomes" id="UP001500936"/>
    </source>
</evidence>
<dbReference type="RefSeq" id="WP_345269824.1">
    <property type="nucleotide sequence ID" value="NZ_BAABHB010000010.1"/>
</dbReference>
<dbReference type="Gene3D" id="1.10.357.10">
    <property type="entry name" value="Tetracycline Repressor, domain 2"/>
    <property type="match status" value="1"/>
</dbReference>
<name>A0ABP8KQ32_9BACT</name>
<feature type="domain" description="HTH tetR-type" evidence="3">
    <location>
        <begin position="12"/>
        <end position="72"/>
    </location>
</feature>
<comment type="caution">
    <text evidence="4">The sequence shown here is derived from an EMBL/GenBank/DDBJ whole genome shotgun (WGS) entry which is preliminary data.</text>
</comment>
<evidence type="ECO:0000256" key="1">
    <source>
        <dbReference type="ARBA" id="ARBA00023125"/>
    </source>
</evidence>
<dbReference type="PRINTS" id="PR00455">
    <property type="entry name" value="HTHTETR"/>
</dbReference>
<proteinExistence type="predicted"/>
<dbReference type="EMBL" id="BAABHB010000010">
    <property type="protein sequence ID" value="GAA4413047.1"/>
    <property type="molecule type" value="Genomic_DNA"/>
</dbReference>
<sequence>MAKVVIMAGEEQDTEAKIKRAAEQVFLEYGYEGAKIRQIADAAGVNIALVNYYFRSKEQLFKSIYMENFRAFFGRIVMMLNEETPLEVKIWKIVDRYTDFILDNPLIPIFILAENRKGSDVFFKELHVREVIKSAYFTKQLQEEVSKGNIRPIKPLHLIMTIVGNIVFPILARPIVSYVGDFDSDGFRQFMEERKKIVPEMIMAYLRPV</sequence>
<dbReference type="InterPro" id="IPR050109">
    <property type="entry name" value="HTH-type_TetR-like_transc_reg"/>
</dbReference>
<dbReference type="InterPro" id="IPR036271">
    <property type="entry name" value="Tet_transcr_reg_TetR-rel_C_sf"/>
</dbReference>
<dbReference type="Pfam" id="PF00440">
    <property type="entry name" value="TetR_N"/>
    <property type="match status" value="1"/>
</dbReference>
<keyword evidence="5" id="KW-1185">Reference proteome</keyword>
<dbReference type="PANTHER" id="PTHR30328">
    <property type="entry name" value="TRANSCRIPTIONAL REPRESSOR"/>
    <property type="match status" value="1"/>
</dbReference>
<keyword evidence="1 2" id="KW-0238">DNA-binding</keyword>
<accession>A0ABP8KQ32</accession>
<organism evidence="4 5">
    <name type="scientific">Nibrella viscosa</name>
    <dbReference type="NCBI Taxonomy" id="1084524"/>
    <lineage>
        <taxon>Bacteria</taxon>
        <taxon>Pseudomonadati</taxon>
        <taxon>Bacteroidota</taxon>
        <taxon>Cytophagia</taxon>
        <taxon>Cytophagales</taxon>
        <taxon>Spirosomataceae</taxon>
        <taxon>Nibrella</taxon>
    </lineage>
</organism>
<reference evidence="5" key="1">
    <citation type="journal article" date="2019" name="Int. J. Syst. Evol. Microbiol.">
        <title>The Global Catalogue of Microorganisms (GCM) 10K type strain sequencing project: providing services to taxonomists for standard genome sequencing and annotation.</title>
        <authorList>
            <consortium name="The Broad Institute Genomics Platform"/>
            <consortium name="The Broad Institute Genome Sequencing Center for Infectious Disease"/>
            <person name="Wu L."/>
            <person name="Ma J."/>
        </authorList>
    </citation>
    <scope>NUCLEOTIDE SEQUENCE [LARGE SCALE GENOMIC DNA]</scope>
    <source>
        <strain evidence="5">JCM 17925</strain>
    </source>
</reference>
<evidence type="ECO:0000256" key="2">
    <source>
        <dbReference type="PROSITE-ProRule" id="PRU00335"/>
    </source>
</evidence>
<dbReference type="SUPFAM" id="SSF46689">
    <property type="entry name" value="Homeodomain-like"/>
    <property type="match status" value="1"/>
</dbReference>
<feature type="DNA-binding region" description="H-T-H motif" evidence="2">
    <location>
        <begin position="35"/>
        <end position="54"/>
    </location>
</feature>
<gene>
    <name evidence="4" type="ORF">GCM10023187_40900</name>
</gene>
<evidence type="ECO:0000259" key="3">
    <source>
        <dbReference type="PROSITE" id="PS50977"/>
    </source>
</evidence>
<dbReference type="Proteomes" id="UP001500936">
    <property type="component" value="Unassembled WGS sequence"/>
</dbReference>
<dbReference type="PANTHER" id="PTHR30328:SF54">
    <property type="entry name" value="HTH-TYPE TRANSCRIPTIONAL REPRESSOR SCO4008"/>
    <property type="match status" value="1"/>
</dbReference>
<dbReference type="InterPro" id="IPR001647">
    <property type="entry name" value="HTH_TetR"/>
</dbReference>
<dbReference type="PROSITE" id="PS50977">
    <property type="entry name" value="HTH_TETR_2"/>
    <property type="match status" value="1"/>
</dbReference>
<dbReference type="SUPFAM" id="SSF48498">
    <property type="entry name" value="Tetracyclin repressor-like, C-terminal domain"/>
    <property type="match status" value="1"/>
</dbReference>
<dbReference type="InterPro" id="IPR009057">
    <property type="entry name" value="Homeodomain-like_sf"/>
</dbReference>
<evidence type="ECO:0000313" key="4">
    <source>
        <dbReference type="EMBL" id="GAA4413047.1"/>
    </source>
</evidence>
<protein>
    <submittedName>
        <fullName evidence="4">TetR/AcrR family transcriptional regulator</fullName>
    </submittedName>
</protein>